<dbReference type="PANTHER" id="PTHR10642:SF26">
    <property type="entry name" value="RIBONUCLEASE H1"/>
    <property type="match status" value="1"/>
</dbReference>
<dbReference type="InterPro" id="IPR002156">
    <property type="entry name" value="RNaseH_domain"/>
</dbReference>
<feature type="domain" description="RNase H type-1" evidence="12">
    <location>
        <begin position="100"/>
        <end position="248"/>
    </location>
</feature>
<dbReference type="Gene3D" id="3.30.420.10">
    <property type="entry name" value="Ribonuclease H-like superfamily/Ribonuclease H"/>
    <property type="match status" value="1"/>
</dbReference>
<evidence type="ECO:0000256" key="1">
    <source>
        <dbReference type="ARBA" id="ARBA00000077"/>
    </source>
</evidence>
<comment type="function">
    <text evidence="10">Endonuclease that specifically degrades the RNA of RNA-DNA hybrids.</text>
</comment>
<keyword evidence="8 10" id="KW-0378">Hydrolase</keyword>
<keyword evidence="7 10" id="KW-0255">Endonuclease</keyword>
<evidence type="ECO:0000256" key="9">
    <source>
        <dbReference type="ARBA" id="ARBA00022842"/>
    </source>
</evidence>
<dbReference type="InterPro" id="IPR017067">
    <property type="entry name" value="RNase_H1_euk"/>
</dbReference>
<organism evidence="13 14">
    <name type="scientific">Trametes coccinea (strain BRFM310)</name>
    <name type="common">Pycnoporus coccineus</name>
    <dbReference type="NCBI Taxonomy" id="1353009"/>
    <lineage>
        <taxon>Eukaryota</taxon>
        <taxon>Fungi</taxon>
        <taxon>Dikarya</taxon>
        <taxon>Basidiomycota</taxon>
        <taxon>Agaricomycotina</taxon>
        <taxon>Agaricomycetes</taxon>
        <taxon>Polyporales</taxon>
        <taxon>Polyporaceae</taxon>
        <taxon>Trametes</taxon>
    </lineage>
</organism>
<dbReference type="Proteomes" id="UP000193067">
    <property type="component" value="Unassembled WGS sequence"/>
</dbReference>
<dbReference type="GO" id="GO:0000287">
    <property type="term" value="F:magnesium ion binding"/>
    <property type="evidence" value="ECO:0007669"/>
    <property type="project" value="UniProtKB-UniRule"/>
</dbReference>
<evidence type="ECO:0000256" key="6">
    <source>
        <dbReference type="ARBA" id="ARBA00022723"/>
    </source>
</evidence>
<protein>
    <recommendedName>
        <fullName evidence="4 10">Ribonuclease H</fullName>
        <shortName evidence="10">RNase H</shortName>
        <ecNumber evidence="4 10">3.1.26.4</ecNumber>
    </recommendedName>
</protein>
<dbReference type="InterPro" id="IPR036397">
    <property type="entry name" value="RNaseH_sf"/>
</dbReference>
<dbReference type="PROSITE" id="PS50879">
    <property type="entry name" value="RNASE_H_1"/>
    <property type="match status" value="1"/>
</dbReference>
<dbReference type="EC" id="3.1.26.4" evidence="4 10"/>
<evidence type="ECO:0000256" key="11">
    <source>
        <dbReference type="SAM" id="MobiDB-lite"/>
    </source>
</evidence>
<reference evidence="13 14" key="1">
    <citation type="journal article" date="2015" name="Biotechnol. Biofuels">
        <title>Enhanced degradation of softwood versus hardwood by the white-rot fungus Pycnoporus coccineus.</title>
        <authorList>
            <person name="Couturier M."/>
            <person name="Navarro D."/>
            <person name="Chevret D."/>
            <person name="Henrissat B."/>
            <person name="Piumi F."/>
            <person name="Ruiz-Duenas F.J."/>
            <person name="Martinez A.T."/>
            <person name="Grigoriev I.V."/>
            <person name="Riley R."/>
            <person name="Lipzen A."/>
            <person name="Berrin J.G."/>
            <person name="Master E.R."/>
            <person name="Rosso M.N."/>
        </authorList>
    </citation>
    <scope>NUCLEOTIDE SEQUENCE [LARGE SCALE GENOMIC DNA]</scope>
    <source>
        <strain evidence="13 14">BRFM310</strain>
    </source>
</reference>
<keyword evidence="5 10" id="KW-0540">Nuclease</keyword>
<dbReference type="InterPro" id="IPR009027">
    <property type="entry name" value="Ribosomal_bL9/RNase_H1_N"/>
</dbReference>
<feature type="region of interest" description="Disordered" evidence="11">
    <location>
        <begin position="62"/>
        <end position="82"/>
    </location>
</feature>
<dbReference type="PIRSF" id="PIRSF036852">
    <property type="entry name" value="Ribonuclease_H1_euk"/>
    <property type="match status" value="1"/>
</dbReference>
<dbReference type="AlphaFoldDB" id="A0A1Y2I7F0"/>
<dbReference type="InterPro" id="IPR012337">
    <property type="entry name" value="RNaseH-like_sf"/>
</dbReference>
<comment type="catalytic activity">
    <reaction evidence="1 10">
        <text>Endonucleolytic cleavage to 5'-phosphomonoester.</text>
        <dbReference type="EC" id="3.1.26.4"/>
    </reaction>
</comment>
<dbReference type="InterPro" id="IPR011320">
    <property type="entry name" value="RNase_H1_N"/>
</dbReference>
<comment type="similarity">
    <text evidence="3 10">Belongs to the RNase H family.</text>
</comment>
<dbReference type="GO" id="GO:0043137">
    <property type="term" value="P:DNA replication, removal of RNA primer"/>
    <property type="evidence" value="ECO:0007669"/>
    <property type="project" value="TreeGrafter"/>
</dbReference>
<keyword evidence="9 10" id="KW-0460">Magnesium</keyword>
<dbReference type="OrthoDB" id="245563at2759"/>
<dbReference type="EMBL" id="KZ084158">
    <property type="protein sequence ID" value="OSC97069.1"/>
    <property type="molecule type" value="Genomic_DNA"/>
</dbReference>
<dbReference type="CDD" id="cd09280">
    <property type="entry name" value="RNase_HI_eukaryote_like"/>
    <property type="match status" value="1"/>
</dbReference>
<evidence type="ECO:0000256" key="5">
    <source>
        <dbReference type="ARBA" id="ARBA00022722"/>
    </source>
</evidence>
<dbReference type="FunFam" id="3.40.970.10:FF:000001">
    <property type="entry name" value="Ribonuclease H1"/>
    <property type="match status" value="1"/>
</dbReference>
<name>A0A1Y2I7F0_TRAC3</name>
<keyword evidence="6 10" id="KW-0479">Metal-binding</keyword>
<dbReference type="GO" id="GO:0004523">
    <property type="term" value="F:RNA-DNA hybrid ribonuclease activity"/>
    <property type="evidence" value="ECO:0007669"/>
    <property type="project" value="UniProtKB-UniRule"/>
</dbReference>
<evidence type="ECO:0000256" key="4">
    <source>
        <dbReference type="ARBA" id="ARBA00012180"/>
    </source>
</evidence>
<dbReference type="Pfam" id="PF01693">
    <property type="entry name" value="Cauli_VI"/>
    <property type="match status" value="1"/>
</dbReference>
<comment type="cofactor">
    <cofactor evidence="2 10">
        <name>Mg(2+)</name>
        <dbReference type="ChEBI" id="CHEBI:18420"/>
    </cofactor>
</comment>
<dbReference type="InterPro" id="IPR050092">
    <property type="entry name" value="RNase_H"/>
</dbReference>
<dbReference type="SUPFAM" id="SSF53098">
    <property type="entry name" value="Ribonuclease H-like"/>
    <property type="match status" value="1"/>
</dbReference>
<evidence type="ECO:0000313" key="14">
    <source>
        <dbReference type="Proteomes" id="UP000193067"/>
    </source>
</evidence>
<dbReference type="Pfam" id="PF00075">
    <property type="entry name" value="RNase_H"/>
    <property type="match status" value="1"/>
</dbReference>
<dbReference type="GO" id="GO:0003676">
    <property type="term" value="F:nucleic acid binding"/>
    <property type="evidence" value="ECO:0007669"/>
    <property type="project" value="UniProtKB-UniRule"/>
</dbReference>
<gene>
    <name evidence="13" type="ORF">PYCCODRAFT_1377961</name>
</gene>
<dbReference type="STRING" id="1353009.A0A1Y2I7F0"/>
<keyword evidence="14" id="KW-1185">Reference proteome</keyword>
<dbReference type="InterPro" id="IPR037056">
    <property type="entry name" value="RNase_H1_N_sf"/>
</dbReference>
<dbReference type="PANTHER" id="PTHR10642">
    <property type="entry name" value="RIBONUCLEASE H1"/>
    <property type="match status" value="1"/>
</dbReference>
<accession>A0A1Y2I7F0</accession>
<evidence type="ECO:0000256" key="3">
    <source>
        <dbReference type="ARBA" id="ARBA00005300"/>
    </source>
</evidence>
<dbReference type="SUPFAM" id="SSF55658">
    <property type="entry name" value="L9 N-domain-like"/>
    <property type="match status" value="1"/>
</dbReference>
<dbReference type="Gene3D" id="3.40.970.10">
    <property type="entry name" value="Ribonuclease H1, N-terminal domain"/>
    <property type="match status" value="1"/>
</dbReference>
<feature type="compositionally biased region" description="Low complexity" evidence="11">
    <location>
        <begin position="66"/>
        <end position="78"/>
    </location>
</feature>
<evidence type="ECO:0000256" key="7">
    <source>
        <dbReference type="ARBA" id="ARBA00022759"/>
    </source>
</evidence>
<evidence type="ECO:0000313" key="13">
    <source>
        <dbReference type="EMBL" id="OSC97069.1"/>
    </source>
</evidence>
<sequence>MGKSGKPGYYAVARGRVPGIYSSWDECQAQTAGVAGNKHQKFSSLEQARQYLSQHGVSAAVPPPSAAATSASPLPSAAGNTAKPRNAQWAALTKEIIADESGWDVAYSDGACKGNGKVGAIAGIGVWWAENDPRNLAERCAGFQTNNRAELIAIVRVLETTPLARRPLLIKTDSKYSISCFRHWMPKWIANNFKTSSGEAVKNAHLIQYLSSLIDVRAHGMVYLQYIKGHAGHEGNEGADRIANLGATLPLQPERDWKALMIAKVCDRPCSPPL</sequence>
<evidence type="ECO:0000256" key="8">
    <source>
        <dbReference type="ARBA" id="ARBA00022801"/>
    </source>
</evidence>
<evidence type="ECO:0000259" key="12">
    <source>
        <dbReference type="PROSITE" id="PS50879"/>
    </source>
</evidence>
<proteinExistence type="inferred from homology"/>
<evidence type="ECO:0000256" key="2">
    <source>
        <dbReference type="ARBA" id="ARBA00001946"/>
    </source>
</evidence>
<evidence type="ECO:0000256" key="10">
    <source>
        <dbReference type="PIRNR" id="PIRNR036852"/>
    </source>
</evidence>